<organism evidence="2 3">
    <name type="scientific">Rossellomorea marisflavi</name>
    <dbReference type="NCBI Taxonomy" id="189381"/>
    <lineage>
        <taxon>Bacteria</taxon>
        <taxon>Bacillati</taxon>
        <taxon>Bacillota</taxon>
        <taxon>Bacilli</taxon>
        <taxon>Bacillales</taxon>
        <taxon>Bacillaceae</taxon>
        <taxon>Rossellomorea</taxon>
    </lineage>
</organism>
<dbReference type="AlphaFoldDB" id="A0A0J5SG66"/>
<keyword evidence="1" id="KW-0472">Membrane</keyword>
<evidence type="ECO:0000256" key="1">
    <source>
        <dbReference type="SAM" id="Phobius"/>
    </source>
</evidence>
<evidence type="ECO:0000313" key="3">
    <source>
        <dbReference type="Proteomes" id="UP000076510"/>
    </source>
</evidence>
<dbReference type="Proteomes" id="UP000076510">
    <property type="component" value="Unassembled WGS sequence"/>
</dbReference>
<dbReference type="PATRIC" id="fig|189381.10.peg.3182"/>
<keyword evidence="1" id="KW-1133">Transmembrane helix</keyword>
<accession>A0A0J5SG66</accession>
<protein>
    <submittedName>
        <fullName evidence="2">Uncharacterized protein</fullName>
    </submittedName>
</protein>
<keyword evidence="1" id="KW-0812">Transmembrane</keyword>
<proteinExistence type="predicted"/>
<comment type="caution">
    <text evidence="2">The sequence shown here is derived from an EMBL/GenBank/DDBJ whole genome shotgun (WGS) entry which is preliminary data.</text>
</comment>
<sequence>MRPNLHILPIGRTGGGKPMYGYPCYGPGYPGYYGGGGYLFALGVILLILLFLFGGWWYYTTCCC</sequence>
<reference evidence="3" key="1">
    <citation type="submission" date="2016-01" db="EMBL/GenBank/DDBJ databases">
        <title>Whole genome sequencing of Bhargavaea cecembensis T14.</title>
        <authorList>
            <person name="Hong K.W."/>
        </authorList>
    </citation>
    <scope>NUCLEOTIDE SEQUENCE [LARGE SCALE GENOMIC DNA]</scope>
    <source>
        <strain evidence="3">M19</strain>
    </source>
</reference>
<dbReference type="EMBL" id="LQQY01000034">
    <property type="protein sequence ID" value="KZE45866.1"/>
    <property type="molecule type" value="Genomic_DNA"/>
</dbReference>
<gene>
    <name evidence="2" type="ORF">AV649_06815</name>
</gene>
<evidence type="ECO:0000313" key="2">
    <source>
        <dbReference type="EMBL" id="KZE45866.1"/>
    </source>
</evidence>
<feature type="transmembrane region" description="Helical" evidence="1">
    <location>
        <begin position="38"/>
        <end position="59"/>
    </location>
</feature>
<name>A0A0J5SG66_9BACI</name>